<organism evidence="2 3">
    <name type="scientific">Malaciobacter halophilus</name>
    <dbReference type="NCBI Taxonomy" id="197482"/>
    <lineage>
        <taxon>Bacteria</taxon>
        <taxon>Pseudomonadati</taxon>
        <taxon>Campylobacterota</taxon>
        <taxon>Epsilonproteobacteria</taxon>
        <taxon>Campylobacterales</taxon>
        <taxon>Arcobacteraceae</taxon>
        <taxon>Malaciobacter</taxon>
    </lineage>
</organism>
<dbReference type="KEGG" id="ahs:AHALO_0430"/>
<feature type="transmembrane region" description="Helical" evidence="1">
    <location>
        <begin position="12"/>
        <end position="31"/>
    </location>
</feature>
<comment type="caution">
    <text evidence="2">The sequence shown here is derived from an EMBL/GenBank/DDBJ whole genome shotgun (WGS) entry which is preliminary data.</text>
</comment>
<keyword evidence="3" id="KW-1185">Reference proteome</keyword>
<dbReference type="AlphaFoldDB" id="A0A2N1J681"/>
<proteinExistence type="predicted"/>
<keyword evidence="1" id="KW-0472">Membrane</keyword>
<name>A0A2N1J681_9BACT</name>
<feature type="transmembrane region" description="Helical" evidence="1">
    <location>
        <begin position="37"/>
        <end position="61"/>
    </location>
</feature>
<keyword evidence="1" id="KW-1133">Transmembrane helix</keyword>
<dbReference type="Proteomes" id="UP000233248">
    <property type="component" value="Unassembled WGS sequence"/>
</dbReference>
<sequence length="279" mass="32378">MLNITYKKEIIYKLYMLVAFAMFALVMYQGYLQKGGVYTLLLFLAFFLMAFQVASIIYVLLVKRTLELKVENNTLSWTIFDNKRVYKKNSINIDDIKQTTTEINYLTGNIYSSFTATFILKDDTKVELTDGILYDFGLEKSEEIATFLLKHNLGDEADIRFSNLVEQLNIDIKKEQKFTKKDGKSYVIGVISKNKKEFLALRLQVESLFSDYNDVQKNTNNQYLVKNPNLKDSYISIRSNPIGYMVEFYNVNKKCELKMLKEFKGATIKNKLANIVKGK</sequence>
<evidence type="ECO:0000256" key="1">
    <source>
        <dbReference type="SAM" id="Phobius"/>
    </source>
</evidence>
<gene>
    <name evidence="2" type="ORF">CP960_00955</name>
</gene>
<keyword evidence="1" id="KW-0812">Transmembrane</keyword>
<evidence type="ECO:0000313" key="2">
    <source>
        <dbReference type="EMBL" id="PKI82060.1"/>
    </source>
</evidence>
<reference evidence="2 3" key="1">
    <citation type="submission" date="2017-09" db="EMBL/GenBank/DDBJ databases">
        <title>Genomics of the genus Arcobacter.</title>
        <authorList>
            <person name="Perez-Cataluna A."/>
            <person name="Figueras M.J."/>
            <person name="Salas-Masso N."/>
        </authorList>
    </citation>
    <scope>NUCLEOTIDE SEQUENCE [LARGE SCALE GENOMIC DNA]</scope>
    <source>
        <strain evidence="2 3">DSM 18005</strain>
    </source>
</reference>
<accession>A0A2N1J681</accession>
<dbReference type="EMBL" id="NXIF01000005">
    <property type="protein sequence ID" value="PKI82060.1"/>
    <property type="molecule type" value="Genomic_DNA"/>
</dbReference>
<evidence type="ECO:0000313" key="3">
    <source>
        <dbReference type="Proteomes" id="UP000233248"/>
    </source>
</evidence>
<dbReference type="RefSeq" id="WP_101183319.1">
    <property type="nucleotide sequence ID" value="NZ_CP031218.1"/>
</dbReference>
<protein>
    <submittedName>
        <fullName evidence="2">Uncharacterized protein</fullName>
    </submittedName>
</protein>
<dbReference type="OrthoDB" id="5348267at2"/>